<dbReference type="AlphaFoldDB" id="A0A1V2GY14"/>
<dbReference type="OrthoDB" id="5624218at2"/>
<evidence type="ECO:0000256" key="1">
    <source>
        <dbReference type="SAM" id="SignalP"/>
    </source>
</evidence>
<keyword evidence="3" id="KW-1185">Reference proteome</keyword>
<gene>
    <name evidence="2" type="ORF">BKE38_24710</name>
</gene>
<name>A0A1V2GY14_9PROT</name>
<protein>
    <recommendedName>
        <fullName evidence="4">Twin-arginine translocation pathway signal</fullName>
    </recommendedName>
</protein>
<dbReference type="Proteomes" id="UP000188879">
    <property type="component" value="Unassembled WGS sequence"/>
</dbReference>
<organism evidence="2 3">
    <name type="scientific">Teichococcus deserti</name>
    <dbReference type="NCBI Taxonomy" id="1817963"/>
    <lineage>
        <taxon>Bacteria</taxon>
        <taxon>Pseudomonadati</taxon>
        <taxon>Pseudomonadota</taxon>
        <taxon>Alphaproteobacteria</taxon>
        <taxon>Acetobacterales</taxon>
        <taxon>Roseomonadaceae</taxon>
        <taxon>Roseomonas</taxon>
    </lineage>
</organism>
<keyword evidence="1" id="KW-0732">Signal</keyword>
<dbReference type="EMBL" id="MLCO01000306">
    <property type="protein sequence ID" value="ONG46952.1"/>
    <property type="molecule type" value="Genomic_DNA"/>
</dbReference>
<feature type="signal peptide" evidence="1">
    <location>
        <begin position="1"/>
        <end position="21"/>
    </location>
</feature>
<dbReference type="RefSeq" id="WP_076959943.1">
    <property type="nucleotide sequence ID" value="NZ_MLCO01000306.1"/>
</dbReference>
<evidence type="ECO:0000313" key="2">
    <source>
        <dbReference type="EMBL" id="ONG46952.1"/>
    </source>
</evidence>
<comment type="caution">
    <text evidence="2">The sequence shown here is derived from an EMBL/GenBank/DDBJ whole genome shotgun (WGS) entry which is preliminary data.</text>
</comment>
<evidence type="ECO:0000313" key="3">
    <source>
        <dbReference type="Proteomes" id="UP000188879"/>
    </source>
</evidence>
<accession>A0A1V2GY14</accession>
<feature type="chain" id="PRO_5012165974" description="Twin-arginine translocation pathway signal" evidence="1">
    <location>
        <begin position="22"/>
        <end position="361"/>
    </location>
</feature>
<dbReference type="PIRSF" id="PIRSF028101">
    <property type="entry name" value="UCP028101"/>
    <property type="match status" value="1"/>
</dbReference>
<dbReference type="SUPFAM" id="SSF50969">
    <property type="entry name" value="YVTN repeat-like/Quinoprotein amine dehydrogenase"/>
    <property type="match status" value="1"/>
</dbReference>
<dbReference type="InterPro" id="IPR008311">
    <property type="entry name" value="UCP028101"/>
</dbReference>
<evidence type="ECO:0008006" key="4">
    <source>
        <dbReference type="Google" id="ProtNLM"/>
    </source>
</evidence>
<sequence length="361" mass="37785">MRRRDLVLSALLAGMPLTARAESEGLVLGAWRDPAGADHAGGFLPRDGRTPLDLKLAARAHGFAAHPTRAEVVVFGRRPGWEALVADLARGALTHSFAPPEGRHFNGHGLFAPDGRLLYATETRFEDGAGLIGVYDAADGFAHVAEFETGGRDSHDMRLAPDGSALVVANGGILTHPDAPRANLDPAGMDPSLVHLDPRTGRQVHAARFAPGMNRLSIRHLSPIPGGTAVAMQYEGDETARMPLLAVQRGTGELQPLDLPEHLRAACRNYIGSVATDAGGKVVAATSPRGGLAVFWDLGGARALGAVRIDDVCGVAPSGRPGGFILSGGQGALLEVDARRLVPKPLAGPRGAWDNHLLRVG</sequence>
<proteinExistence type="predicted"/>
<dbReference type="Pfam" id="PF07433">
    <property type="entry name" value="DUF1513"/>
    <property type="match status" value="1"/>
</dbReference>
<dbReference type="Gene3D" id="2.130.10.10">
    <property type="entry name" value="YVTN repeat-like/Quinoprotein amine dehydrogenase"/>
    <property type="match status" value="1"/>
</dbReference>
<dbReference type="InterPro" id="IPR015943">
    <property type="entry name" value="WD40/YVTN_repeat-like_dom_sf"/>
</dbReference>
<dbReference type="InterPro" id="IPR011044">
    <property type="entry name" value="Quino_amine_DH_bsu"/>
</dbReference>
<reference evidence="2 3" key="1">
    <citation type="submission" date="2016-10" db="EMBL/GenBank/DDBJ databases">
        <title>Draft Genome sequence of Roseomonas sp. strain M3.</title>
        <authorList>
            <person name="Subhash Y."/>
            <person name="Lee S."/>
        </authorList>
    </citation>
    <scope>NUCLEOTIDE SEQUENCE [LARGE SCALE GENOMIC DNA]</scope>
    <source>
        <strain evidence="2 3">M3</strain>
    </source>
</reference>